<comment type="caution">
    <text evidence="1">The sequence shown here is derived from an EMBL/GenBank/DDBJ whole genome shotgun (WGS) entry which is preliminary data.</text>
</comment>
<organism evidence="1 2">
    <name type="scientific">Paratrimastix pyriformis</name>
    <dbReference type="NCBI Taxonomy" id="342808"/>
    <lineage>
        <taxon>Eukaryota</taxon>
        <taxon>Metamonada</taxon>
        <taxon>Preaxostyla</taxon>
        <taxon>Paratrimastigidae</taxon>
        <taxon>Paratrimastix</taxon>
    </lineage>
</organism>
<reference evidence="1" key="1">
    <citation type="journal article" date="2022" name="bioRxiv">
        <title>Genomics of Preaxostyla Flagellates Illuminates Evolutionary Transitions and the Path Towards Mitochondrial Loss.</title>
        <authorList>
            <person name="Novak L.V.F."/>
            <person name="Treitli S.C."/>
            <person name="Pyrih J."/>
            <person name="Halakuc P."/>
            <person name="Pipaliya S.V."/>
            <person name="Vacek V."/>
            <person name="Brzon O."/>
            <person name="Soukal P."/>
            <person name="Eme L."/>
            <person name="Dacks J.B."/>
            <person name="Karnkowska A."/>
            <person name="Elias M."/>
            <person name="Hampl V."/>
        </authorList>
    </citation>
    <scope>NUCLEOTIDE SEQUENCE</scope>
    <source>
        <strain evidence="1">RCP-MX</strain>
    </source>
</reference>
<evidence type="ECO:0000313" key="1">
    <source>
        <dbReference type="EMBL" id="KAJ4457420.1"/>
    </source>
</evidence>
<dbReference type="Proteomes" id="UP001141327">
    <property type="component" value="Unassembled WGS sequence"/>
</dbReference>
<dbReference type="EMBL" id="JAPMOS010000047">
    <property type="protein sequence ID" value="KAJ4457420.1"/>
    <property type="molecule type" value="Genomic_DNA"/>
</dbReference>
<accession>A0ABQ8UDR1</accession>
<gene>
    <name evidence="1" type="ORF">PAPYR_7126</name>
</gene>
<name>A0ABQ8UDR1_9EUKA</name>
<keyword evidence="2" id="KW-1185">Reference proteome</keyword>
<evidence type="ECO:0000313" key="2">
    <source>
        <dbReference type="Proteomes" id="UP001141327"/>
    </source>
</evidence>
<protein>
    <submittedName>
        <fullName evidence="1">Uncharacterized protein</fullName>
    </submittedName>
</protein>
<proteinExistence type="predicted"/>
<sequence length="204" mass="22183">MSAHPFSTPSFIPTHLLNRSTIKFQLAWHARPSKSPKRTLSLATMISEPVSLSKPPCPKSTAETQRICPDVASLCRIPIPGIVLHPTIEVFPKVGVLLCSFPHEVVPFGGVFLLEVVPLGVFLRVRPHPADVAQRCPLRLSPTAGFSSFLSRCRPAMPLEVVPDGGVFLLLEVVPIGVFLVPLGEVCLPHFSQVVLDPLWPPQG</sequence>